<evidence type="ECO:0000256" key="2">
    <source>
        <dbReference type="SAM" id="MobiDB-lite"/>
    </source>
</evidence>
<proteinExistence type="predicted"/>
<keyword evidence="3" id="KW-0812">Transmembrane</keyword>
<keyword evidence="3" id="KW-1133">Transmembrane helix</keyword>
<evidence type="ECO:0000256" key="3">
    <source>
        <dbReference type="SAM" id="Phobius"/>
    </source>
</evidence>
<protein>
    <submittedName>
        <fullName evidence="4">Uncharacterized protein</fullName>
    </submittedName>
</protein>
<name>A0A1F7FLS3_UNCRA</name>
<feature type="coiled-coil region" evidence="1">
    <location>
        <begin position="44"/>
        <end position="95"/>
    </location>
</feature>
<keyword evidence="3" id="KW-0472">Membrane</keyword>
<dbReference type="Proteomes" id="UP000179243">
    <property type="component" value="Unassembled WGS sequence"/>
</dbReference>
<evidence type="ECO:0000313" key="4">
    <source>
        <dbReference type="EMBL" id="OGK07618.1"/>
    </source>
</evidence>
<accession>A0A1F7FLS3</accession>
<dbReference type="EMBL" id="MFYX01000001">
    <property type="protein sequence ID" value="OGK07618.1"/>
    <property type="molecule type" value="Genomic_DNA"/>
</dbReference>
<feature type="region of interest" description="Disordered" evidence="2">
    <location>
        <begin position="174"/>
        <end position="193"/>
    </location>
</feature>
<keyword evidence="1" id="KW-0175">Coiled coil</keyword>
<comment type="caution">
    <text evidence="4">The sequence shown here is derived from an EMBL/GenBank/DDBJ whole genome shotgun (WGS) entry which is preliminary data.</text>
</comment>
<gene>
    <name evidence="4" type="ORF">A2519_21880</name>
</gene>
<evidence type="ECO:0000313" key="5">
    <source>
        <dbReference type="Proteomes" id="UP000179243"/>
    </source>
</evidence>
<reference evidence="4 5" key="1">
    <citation type="journal article" date="2016" name="Nat. Commun.">
        <title>Thousands of microbial genomes shed light on interconnected biogeochemical processes in an aquifer system.</title>
        <authorList>
            <person name="Anantharaman K."/>
            <person name="Brown C.T."/>
            <person name="Hug L.A."/>
            <person name="Sharon I."/>
            <person name="Castelle C.J."/>
            <person name="Probst A.J."/>
            <person name="Thomas B.C."/>
            <person name="Singh A."/>
            <person name="Wilkins M.J."/>
            <person name="Karaoz U."/>
            <person name="Brodie E.L."/>
            <person name="Williams K.H."/>
            <person name="Hubbard S.S."/>
            <person name="Banfield J.F."/>
        </authorList>
    </citation>
    <scope>NUCLEOTIDE SEQUENCE [LARGE SCALE GENOMIC DNA]</scope>
</reference>
<sequence length="274" mass="30207">MKLLKILLLLVLIFGVLYFGATFYLAKNIGKLQPKTTPVEVEELRNLHEQLAVFEQKINDLQNQGKEYSDEEEAAEGLRQRIQMLKEAVAAKALEFGPDAAAKHFSLPSGAFFEDQYRLVFLGGIGVLICVIVLFLAIGSLRKKKTPAGPSRPVRPQSQAGGADLRATLEKFKAQQSGAPIPDTSMVDQKTPEKEALEEARERLRKKAELLGGLVGASSAKNERAPAQPEGGGAPDDLVDQVFALHGKGFDVEYISEKLRVNQDQVRLILRFKR</sequence>
<dbReference type="AlphaFoldDB" id="A0A1F7FLS3"/>
<feature type="transmembrane region" description="Helical" evidence="3">
    <location>
        <begin position="119"/>
        <end position="141"/>
    </location>
</feature>
<organism evidence="4 5">
    <name type="scientific">Candidatus Raymondbacteria bacterium RIFOXYD12_FULL_49_13</name>
    <dbReference type="NCBI Taxonomy" id="1817890"/>
    <lineage>
        <taxon>Bacteria</taxon>
        <taxon>Raymondiibacteriota</taxon>
    </lineage>
</organism>
<evidence type="ECO:0000256" key="1">
    <source>
        <dbReference type="SAM" id="Coils"/>
    </source>
</evidence>
<feature type="transmembrane region" description="Helical" evidence="3">
    <location>
        <begin position="6"/>
        <end position="26"/>
    </location>
</feature>